<dbReference type="AlphaFoldDB" id="A0A565CGX7"/>
<organism evidence="3 4">
    <name type="scientific">Arabis nemorensis</name>
    <dbReference type="NCBI Taxonomy" id="586526"/>
    <lineage>
        <taxon>Eukaryota</taxon>
        <taxon>Viridiplantae</taxon>
        <taxon>Streptophyta</taxon>
        <taxon>Embryophyta</taxon>
        <taxon>Tracheophyta</taxon>
        <taxon>Spermatophyta</taxon>
        <taxon>Magnoliopsida</taxon>
        <taxon>eudicotyledons</taxon>
        <taxon>Gunneridae</taxon>
        <taxon>Pentapetalae</taxon>
        <taxon>rosids</taxon>
        <taxon>malvids</taxon>
        <taxon>Brassicales</taxon>
        <taxon>Brassicaceae</taxon>
        <taxon>Arabideae</taxon>
        <taxon>Arabis</taxon>
    </lineage>
</organism>
<keyword evidence="4" id="KW-1185">Reference proteome</keyword>
<gene>
    <name evidence="3" type="ORF">ANE_LOCUS23432</name>
</gene>
<dbReference type="PANTHER" id="PTHR21250">
    <property type="entry name" value="PRE-RRNA-PROCESSING PROTEIN TSR2 HOMOLOG"/>
    <property type="match status" value="1"/>
</dbReference>
<evidence type="ECO:0000256" key="2">
    <source>
        <dbReference type="ARBA" id="ARBA00022552"/>
    </source>
</evidence>
<comment type="similarity">
    <text evidence="1">Belongs to the TSR2 family.</text>
</comment>
<reference evidence="3" key="1">
    <citation type="submission" date="2019-07" db="EMBL/GenBank/DDBJ databases">
        <authorList>
            <person name="Dittberner H."/>
        </authorList>
    </citation>
    <scope>NUCLEOTIDE SEQUENCE [LARGE SCALE GENOMIC DNA]</scope>
</reference>
<evidence type="ECO:0000313" key="4">
    <source>
        <dbReference type="Proteomes" id="UP000489600"/>
    </source>
</evidence>
<dbReference type="OrthoDB" id="263560at2759"/>
<evidence type="ECO:0000256" key="1">
    <source>
        <dbReference type="ARBA" id="ARBA00006524"/>
    </source>
</evidence>
<comment type="caution">
    <text evidence="3">The sequence shown here is derived from an EMBL/GenBank/DDBJ whole genome shotgun (WGS) entry which is preliminary data.</text>
</comment>
<name>A0A565CGX7_9BRAS</name>
<sequence>MLNKEQAILNEGIGLILSGWDTMQLAVEYGFGVRHSHAKAELKGLLDELHTLVEYDDDKIEEVPNGSSDDEDKDTWMDNDETIDMMMDATDHCSNRKPEAMPVDEQMADDGWTLVPCRKHKGNRN</sequence>
<accession>A0A565CGX7</accession>
<dbReference type="InterPro" id="IPR019398">
    <property type="entry name" value="Pre-rRNA_process_TSR2"/>
</dbReference>
<proteinExistence type="inferred from homology"/>
<dbReference type="EMBL" id="CABITT030000008">
    <property type="protein sequence ID" value="VVB12988.1"/>
    <property type="molecule type" value="Genomic_DNA"/>
</dbReference>
<protein>
    <submittedName>
        <fullName evidence="3">Uncharacterized protein</fullName>
    </submittedName>
</protein>
<dbReference type="Proteomes" id="UP000489600">
    <property type="component" value="Unassembled WGS sequence"/>
</dbReference>
<evidence type="ECO:0000313" key="3">
    <source>
        <dbReference type="EMBL" id="VVB12988.1"/>
    </source>
</evidence>
<keyword evidence="2" id="KW-0698">rRNA processing</keyword>
<dbReference type="GO" id="GO:0006364">
    <property type="term" value="P:rRNA processing"/>
    <property type="evidence" value="ECO:0007669"/>
    <property type="project" value="UniProtKB-KW"/>
</dbReference>